<dbReference type="EMBL" id="JAFMPP010000001">
    <property type="protein sequence ID" value="MBO0661445.1"/>
    <property type="molecule type" value="Genomic_DNA"/>
</dbReference>
<evidence type="ECO:0000313" key="2">
    <source>
        <dbReference type="EMBL" id="MBO0661445.1"/>
    </source>
</evidence>
<comment type="caution">
    <text evidence="2">The sequence shown here is derived from an EMBL/GenBank/DDBJ whole genome shotgun (WGS) entry which is preliminary data.</text>
</comment>
<sequence>MVVGGGPAMVSGMSRALDALIAAEETRRRALPGAAGDLDPHADRLSLALRASLPKLAAPVSTEAPRSDTDPELAKALPLLSPVPSRGRDWDEIRDLIEALSRAGHRSKDGEGREDKADPRAEIHPWRPARTA</sequence>
<gene>
    <name evidence="2" type="ORF">J1C48_02545</name>
</gene>
<dbReference type="AlphaFoldDB" id="A0A939JSU1"/>
<reference evidence="2" key="1">
    <citation type="submission" date="2021-03" db="EMBL/GenBank/DDBJ databases">
        <title>Whole genome sequence of Jiella sp. CQZ9-1.</title>
        <authorList>
            <person name="Tuo L."/>
        </authorList>
    </citation>
    <scope>NUCLEOTIDE SEQUENCE</scope>
    <source>
        <strain evidence="2">CQZ9-1</strain>
    </source>
</reference>
<dbReference type="Proteomes" id="UP000664122">
    <property type="component" value="Unassembled WGS sequence"/>
</dbReference>
<accession>A0A939JSU1</accession>
<evidence type="ECO:0000313" key="3">
    <source>
        <dbReference type="Proteomes" id="UP000664122"/>
    </source>
</evidence>
<name>A0A939JSU1_9HYPH</name>
<organism evidence="2 3">
    <name type="scientific">Jiella flava</name>
    <dbReference type="NCBI Taxonomy" id="2816857"/>
    <lineage>
        <taxon>Bacteria</taxon>
        <taxon>Pseudomonadati</taxon>
        <taxon>Pseudomonadota</taxon>
        <taxon>Alphaproteobacteria</taxon>
        <taxon>Hyphomicrobiales</taxon>
        <taxon>Aurantimonadaceae</taxon>
        <taxon>Jiella</taxon>
    </lineage>
</organism>
<proteinExistence type="predicted"/>
<feature type="region of interest" description="Disordered" evidence="1">
    <location>
        <begin position="100"/>
        <end position="132"/>
    </location>
</feature>
<dbReference type="RefSeq" id="WP_207256065.1">
    <property type="nucleotide sequence ID" value="NZ_JAFMPP010000001.1"/>
</dbReference>
<keyword evidence="3" id="KW-1185">Reference proteome</keyword>
<protein>
    <submittedName>
        <fullName evidence="2">Uncharacterized protein</fullName>
    </submittedName>
</protein>
<evidence type="ECO:0000256" key="1">
    <source>
        <dbReference type="SAM" id="MobiDB-lite"/>
    </source>
</evidence>
<feature type="compositionally biased region" description="Basic and acidic residues" evidence="1">
    <location>
        <begin position="106"/>
        <end position="125"/>
    </location>
</feature>